<feature type="domain" description="YHYH" evidence="2">
    <location>
        <begin position="189"/>
        <end position="288"/>
    </location>
</feature>
<sequence>MKLMGAIPLLASAFSVSNALQQESADQEDTTVGNTVGVKTKQDSSLVLPRVIRENVFKEDATFRYLTTIPLGGSVAKPAKNTFYLCPDFASPEMNGGPRAEWVDEVTNIIDTDNITFIEGSVEVEGNFCIDTSNNQRRLYGNGLPNHKIGAFPIDETNAAYPYYEGLDCPLGCLPSAVDIEVSPYKLDITIPKNPTYNAKPTCISTLTTGVAVLTGAAFHLEYAFDPNFRPNNPIALLPLDSCFGHPINNAYHYHAKSWECFPDNGEANKHSPLFGYALDGFGIFGPRTIGGKLVTNDDLDECHGHIHKIDWDGKKVKMYHYHLNTEFPYSIGCFRGTPVNLDETLQTTCTPEDIKVVSSENMTEVLIKTECLKKPMKMEDIEDDY</sequence>
<dbReference type="Proteomes" id="UP001530315">
    <property type="component" value="Unassembled WGS sequence"/>
</dbReference>
<evidence type="ECO:0000313" key="4">
    <source>
        <dbReference type="Proteomes" id="UP001530315"/>
    </source>
</evidence>
<evidence type="ECO:0000259" key="2">
    <source>
        <dbReference type="Pfam" id="PF14240"/>
    </source>
</evidence>
<feature type="signal peptide" evidence="1">
    <location>
        <begin position="1"/>
        <end position="19"/>
    </location>
</feature>
<dbReference type="EMBL" id="JALLAZ020001643">
    <property type="protein sequence ID" value="KAL3769920.1"/>
    <property type="molecule type" value="Genomic_DNA"/>
</dbReference>
<dbReference type="InterPro" id="IPR025924">
    <property type="entry name" value="YHYH_dom"/>
</dbReference>
<reference evidence="3 4" key="1">
    <citation type="submission" date="2024-10" db="EMBL/GenBank/DDBJ databases">
        <title>Updated reference genomes for cyclostephanoid diatoms.</title>
        <authorList>
            <person name="Roberts W.R."/>
            <person name="Alverson A.J."/>
        </authorList>
    </citation>
    <scope>NUCLEOTIDE SEQUENCE [LARGE SCALE GENOMIC DNA]</scope>
    <source>
        <strain evidence="3 4">AJA276-08</strain>
    </source>
</reference>
<keyword evidence="1" id="KW-0732">Signal</keyword>
<keyword evidence="4" id="KW-1185">Reference proteome</keyword>
<dbReference type="AlphaFoldDB" id="A0ABD3NB37"/>
<dbReference type="Pfam" id="PF14240">
    <property type="entry name" value="YHYH"/>
    <property type="match status" value="1"/>
</dbReference>
<feature type="chain" id="PRO_5044777096" description="YHYH domain-containing protein" evidence="1">
    <location>
        <begin position="20"/>
        <end position="386"/>
    </location>
</feature>
<gene>
    <name evidence="3" type="ORF">ACHAW5_002695</name>
</gene>
<proteinExistence type="predicted"/>
<evidence type="ECO:0000313" key="3">
    <source>
        <dbReference type="EMBL" id="KAL3769920.1"/>
    </source>
</evidence>
<name>A0ABD3NB37_9STRA</name>
<protein>
    <recommendedName>
        <fullName evidence="2">YHYH domain-containing protein</fullName>
    </recommendedName>
</protein>
<accession>A0ABD3NB37</accession>
<evidence type="ECO:0000256" key="1">
    <source>
        <dbReference type="SAM" id="SignalP"/>
    </source>
</evidence>
<comment type="caution">
    <text evidence="3">The sequence shown here is derived from an EMBL/GenBank/DDBJ whole genome shotgun (WGS) entry which is preliminary data.</text>
</comment>
<organism evidence="3 4">
    <name type="scientific">Stephanodiscus triporus</name>
    <dbReference type="NCBI Taxonomy" id="2934178"/>
    <lineage>
        <taxon>Eukaryota</taxon>
        <taxon>Sar</taxon>
        <taxon>Stramenopiles</taxon>
        <taxon>Ochrophyta</taxon>
        <taxon>Bacillariophyta</taxon>
        <taxon>Coscinodiscophyceae</taxon>
        <taxon>Thalassiosirophycidae</taxon>
        <taxon>Stephanodiscales</taxon>
        <taxon>Stephanodiscaceae</taxon>
        <taxon>Stephanodiscus</taxon>
    </lineage>
</organism>